<keyword evidence="3" id="KW-1185">Reference proteome</keyword>
<dbReference type="OrthoDB" id="2440830at2"/>
<dbReference type="RefSeq" id="WP_091728033.1">
    <property type="nucleotide sequence ID" value="NZ_FNQE01000008.1"/>
</dbReference>
<dbReference type="STRING" id="415015.SAMN05660462_00996"/>
<organism evidence="2 3">
    <name type="scientific">Proteiniborus ethanoligenes</name>
    <dbReference type="NCBI Taxonomy" id="415015"/>
    <lineage>
        <taxon>Bacteria</taxon>
        <taxon>Bacillati</taxon>
        <taxon>Bacillota</taxon>
        <taxon>Clostridia</taxon>
        <taxon>Eubacteriales</taxon>
        <taxon>Proteiniborus</taxon>
    </lineage>
</organism>
<reference evidence="3" key="1">
    <citation type="submission" date="2016-10" db="EMBL/GenBank/DDBJ databases">
        <authorList>
            <person name="Varghese N."/>
            <person name="Submissions S."/>
        </authorList>
    </citation>
    <scope>NUCLEOTIDE SEQUENCE [LARGE SCALE GENOMIC DNA]</scope>
    <source>
        <strain evidence="3">DSM 21650</strain>
    </source>
</reference>
<keyword evidence="1" id="KW-0472">Membrane</keyword>
<feature type="transmembrane region" description="Helical" evidence="1">
    <location>
        <begin position="32"/>
        <end position="50"/>
    </location>
</feature>
<proteinExistence type="predicted"/>
<accession>A0A1H3N072</accession>
<sequence length="76" mass="8532">MLKILLFIIIGIIILAIEVPSMRKKNLKKELKLYVVFLIAGIILVSLISLDIKVPSTASILESMFNPLNRLISKIL</sequence>
<dbReference type="EMBL" id="FNQE01000008">
    <property type="protein sequence ID" value="SDY82351.1"/>
    <property type="molecule type" value="Genomic_DNA"/>
</dbReference>
<name>A0A1H3N072_9FIRM</name>
<dbReference type="Proteomes" id="UP000198625">
    <property type="component" value="Unassembled WGS sequence"/>
</dbReference>
<keyword evidence="1" id="KW-0812">Transmembrane</keyword>
<evidence type="ECO:0000313" key="3">
    <source>
        <dbReference type="Proteomes" id="UP000198625"/>
    </source>
</evidence>
<evidence type="ECO:0008006" key="4">
    <source>
        <dbReference type="Google" id="ProtNLM"/>
    </source>
</evidence>
<evidence type="ECO:0000256" key="1">
    <source>
        <dbReference type="SAM" id="Phobius"/>
    </source>
</evidence>
<gene>
    <name evidence="2" type="ORF">SAMN05660462_00996</name>
</gene>
<evidence type="ECO:0000313" key="2">
    <source>
        <dbReference type="EMBL" id="SDY82351.1"/>
    </source>
</evidence>
<dbReference type="AlphaFoldDB" id="A0A1H3N072"/>
<protein>
    <recommendedName>
        <fullName evidence="4">Stage III sporulation protein AF</fullName>
    </recommendedName>
</protein>
<keyword evidence="1" id="KW-1133">Transmembrane helix</keyword>